<dbReference type="Pfam" id="PF02826">
    <property type="entry name" value="2-Hacid_dh_C"/>
    <property type="match status" value="1"/>
</dbReference>
<organism evidence="3 4">
    <name type="scientific">Yeguia hominis</name>
    <dbReference type="NCBI Taxonomy" id="2763662"/>
    <lineage>
        <taxon>Bacteria</taxon>
        <taxon>Bacillati</taxon>
        <taxon>Bacillota</taxon>
        <taxon>Clostridia</taxon>
        <taxon>Eubacteriales</taxon>
        <taxon>Yeguiaceae</taxon>
        <taxon>Yeguia</taxon>
    </lineage>
</organism>
<accession>A0A926HS69</accession>
<dbReference type="Pfam" id="PF16924">
    <property type="entry name" value="DpaA_N"/>
    <property type="match status" value="1"/>
</dbReference>
<protein>
    <submittedName>
        <fullName evidence="3">Dipicolinate synthase</fullName>
    </submittedName>
</protein>
<evidence type="ECO:0000313" key="4">
    <source>
        <dbReference type="Proteomes" id="UP000651482"/>
    </source>
</evidence>
<name>A0A926HS69_9FIRM</name>
<dbReference type="InterPro" id="IPR031629">
    <property type="entry name" value="DpaA_N"/>
</dbReference>
<dbReference type="GO" id="GO:0051287">
    <property type="term" value="F:NAD binding"/>
    <property type="evidence" value="ECO:0007669"/>
    <property type="project" value="InterPro"/>
</dbReference>
<dbReference type="AlphaFoldDB" id="A0A926HS69"/>
<keyword evidence="4" id="KW-1185">Reference proteome</keyword>
<evidence type="ECO:0000259" key="1">
    <source>
        <dbReference type="Pfam" id="PF02826"/>
    </source>
</evidence>
<feature type="domain" description="D-isomer specific 2-hydroxyacid dehydrogenase NAD-binding" evidence="1">
    <location>
        <begin position="146"/>
        <end position="239"/>
    </location>
</feature>
<evidence type="ECO:0000313" key="3">
    <source>
        <dbReference type="EMBL" id="MBC8533076.1"/>
    </source>
</evidence>
<reference evidence="3" key="1">
    <citation type="submission" date="2020-08" db="EMBL/GenBank/DDBJ databases">
        <title>Genome public.</title>
        <authorList>
            <person name="Liu C."/>
            <person name="Sun Q."/>
        </authorList>
    </citation>
    <scope>NUCLEOTIDE SEQUENCE</scope>
    <source>
        <strain evidence="3">NSJ-40</strain>
    </source>
</reference>
<evidence type="ECO:0000259" key="2">
    <source>
        <dbReference type="Pfam" id="PF16924"/>
    </source>
</evidence>
<feature type="domain" description="Dipicolinate synthase subunit A N-terminal" evidence="2">
    <location>
        <begin position="6"/>
        <end position="103"/>
    </location>
</feature>
<comment type="caution">
    <text evidence="3">The sequence shown here is derived from an EMBL/GenBank/DDBJ whole genome shotgun (WGS) entry which is preliminary data.</text>
</comment>
<dbReference type="SUPFAM" id="SSF51735">
    <property type="entry name" value="NAD(P)-binding Rossmann-fold domains"/>
    <property type="match status" value="1"/>
</dbReference>
<dbReference type="Proteomes" id="UP000651482">
    <property type="component" value="Unassembled WGS sequence"/>
</dbReference>
<dbReference type="RefSeq" id="WP_249318402.1">
    <property type="nucleotide sequence ID" value="NZ_JACRSN010000003.1"/>
</dbReference>
<dbReference type="InterPro" id="IPR006140">
    <property type="entry name" value="D-isomer_DH_NAD-bd"/>
</dbReference>
<dbReference type="EMBL" id="JACRSN010000003">
    <property type="protein sequence ID" value="MBC8533076.1"/>
    <property type="molecule type" value="Genomic_DNA"/>
</dbReference>
<dbReference type="InterPro" id="IPR036291">
    <property type="entry name" value="NAD(P)-bd_dom_sf"/>
</dbReference>
<sequence length="286" mass="31148">MEQNTFGVVGGDQRQAALAESIAADGYTVYALGFDRMEFGNGVKKTEDLDELLRHCAQIIFPLPVTTDGKTLNMPYSVQKIVLDDLFAEKLSGKRVFGGMMGKLYKTSELWDELETHDYFTREELAVKNAILTAEGAVEIAMREYPGTISGARCLVAGFGRIGKALSLILRGLHAEVTASARNRADLAWIEVFGCRAVHTDAIFESGQYDLIFNTIPARIFSRKELAKAQRGTILIDLASAPGGIDFEAAAKLPVHAVQALSLPGRAAPKAAAEIIKSTIYNMMEE</sequence>
<proteinExistence type="predicted"/>
<dbReference type="Gene3D" id="3.40.50.720">
    <property type="entry name" value="NAD(P)-binding Rossmann-like Domain"/>
    <property type="match status" value="1"/>
</dbReference>
<gene>
    <name evidence="3" type="ORF">IAG03_03460</name>
</gene>